<dbReference type="CDD" id="cd14740">
    <property type="entry name" value="PAAR_4"/>
    <property type="match status" value="1"/>
</dbReference>
<dbReference type="RefSeq" id="WP_324694791.1">
    <property type="nucleotide sequence ID" value="NZ_JAYMYJ010000093.1"/>
</dbReference>
<dbReference type="Pfam" id="PF15635">
    <property type="entry name" value="Tox-GHH2"/>
    <property type="match status" value="1"/>
</dbReference>
<keyword evidence="3" id="KW-1185">Reference proteome</keyword>
<gene>
    <name evidence="2" type="ORF">VSS37_09915</name>
</gene>
<name>A0ABU6CY05_9GAMM</name>
<evidence type="ECO:0000313" key="3">
    <source>
        <dbReference type="Proteomes" id="UP001308005"/>
    </source>
</evidence>
<dbReference type="Pfam" id="PF13665">
    <property type="entry name" value="Tox-PAAR-like"/>
    <property type="match status" value="1"/>
</dbReference>
<protein>
    <submittedName>
        <fullName evidence="2">PAAR-like domain-containing protein</fullName>
    </submittedName>
</protein>
<dbReference type="Proteomes" id="UP001308005">
    <property type="component" value="Unassembled WGS sequence"/>
</dbReference>
<accession>A0ABU6CY05</accession>
<feature type="domain" description="Tox-GHH2" evidence="1">
    <location>
        <begin position="229"/>
        <end position="328"/>
    </location>
</feature>
<sequence length="347" mass="37616">MANNVFANGRELSCKKGDGKSICAFPDVCMTPPTSPATPAGVPVPYPNTGFTKDTTSGSQSVKISGQEVMLKDKSYFKTSTGDEAGCATPAKKGVVTGKIKGKVYFNAWSMDVKIEGENAVRHLDITTHNHASFPGNSPTWPFLDSQAFGGKGPCAKVAGDIEKNCLKTEKSENGDVYTHVYIYRMRDEVKRKQTIESMCDDEKCKKSLKCALQPHKSKKATNNCCDGKTTHHLVPSSCFIPHATRGIKDPTTGYNDVGAPCLCVEGEDHNDPAKEHGIVGRKYDKLAKSFKRKNPNQQITLNKAIQLGAESGAAIGCPKDCIEHQLKVGHENMKLKVGLSDPVPRQ</sequence>
<organism evidence="2 3">
    <name type="scientific">Candidatus Thiothrix phosphatis</name>
    <dbReference type="NCBI Taxonomy" id="3112415"/>
    <lineage>
        <taxon>Bacteria</taxon>
        <taxon>Pseudomonadati</taxon>
        <taxon>Pseudomonadota</taxon>
        <taxon>Gammaproteobacteria</taxon>
        <taxon>Thiotrichales</taxon>
        <taxon>Thiotrichaceae</taxon>
        <taxon>Thiothrix</taxon>
    </lineage>
</organism>
<evidence type="ECO:0000259" key="1">
    <source>
        <dbReference type="Pfam" id="PF15635"/>
    </source>
</evidence>
<reference evidence="2 3" key="2">
    <citation type="submission" date="2024-01" db="EMBL/GenBank/DDBJ databases">
        <authorList>
            <person name="Xie X."/>
        </authorList>
    </citation>
    <scope>NUCLEOTIDE SEQUENCE [LARGE SCALE GENOMIC DNA]</scope>
    <source>
        <strain evidence="2">SCUT-1</strain>
    </source>
</reference>
<proteinExistence type="predicted"/>
<dbReference type="EMBL" id="JAYMYJ010000093">
    <property type="protein sequence ID" value="MEB4591293.1"/>
    <property type="molecule type" value="Genomic_DNA"/>
</dbReference>
<reference evidence="3" key="1">
    <citation type="submission" date="2023-07" db="EMBL/GenBank/DDBJ databases">
        <title>The carbon used by Thiothrix.</title>
        <authorList>
            <person name="Chen L."/>
        </authorList>
    </citation>
    <scope>NUCLEOTIDE SEQUENCE [LARGE SCALE GENOMIC DNA]</scope>
</reference>
<evidence type="ECO:0000313" key="2">
    <source>
        <dbReference type="EMBL" id="MEB4591293.1"/>
    </source>
</evidence>
<dbReference type="InterPro" id="IPR028917">
    <property type="entry name" value="Tox-GHH2_domain"/>
</dbReference>
<comment type="caution">
    <text evidence="2">The sequence shown here is derived from an EMBL/GenBank/DDBJ whole genome shotgun (WGS) entry which is preliminary data.</text>
</comment>